<dbReference type="EMBL" id="RBUI01000195">
    <property type="protein sequence ID" value="RMU81977.1"/>
    <property type="molecule type" value="Genomic_DNA"/>
</dbReference>
<name>A0A7Z6Y5M1_PSESH</name>
<proteinExistence type="predicted"/>
<gene>
    <name evidence="1" type="ORF">ALP21_200319</name>
</gene>
<evidence type="ECO:0000313" key="2">
    <source>
        <dbReference type="Proteomes" id="UP000267078"/>
    </source>
</evidence>
<dbReference type="AlphaFoldDB" id="A0A7Z6Y5M1"/>
<organism evidence="1 2">
    <name type="scientific">Pseudomonas savastanoi pv. phaseolicola</name>
    <name type="common">Pseudomonas syringae pv. phaseolicola</name>
    <dbReference type="NCBI Taxonomy" id="319"/>
    <lineage>
        <taxon>Bacteria</taxon>
        <taxon>Pseudomonadati</taxon>
        <taxon>Pseudomonadota</taxon>
        <taxon>Gammaproteobacteria</taxon>
        <taxon>Pseudomonadales</taxon>
        <taxon>Pseudomonadaceae</taxon>
        <taxon>Pseudomonas</taxon>
    </lineage>
</organism>
<protein>
    <submittedName>
        <fullName evidence="1">Uncharacterized protein</fullName>
    </submittedName>
</protein>
<dbReference type="Proteomes" id="UP000267078">
    <property type="component" value="Unassembled WGS sequence"/>
</dbReference>
<accession>A0A7Z6Y5M1</accession>
<sequence>MIGWRLGWQSLTDSSTQYGNSSRIWFLQSRKSDAHIVMIGFYSTKLCARSLLDVICAERFGHWSTVYLALATTSWPELRGHGQKP</sequence>
<comment type="caution">
    <text evidence="1">The sequence shown here is derived from an EMBL/GenBank/DDBJ whole genome shotgun (WGS) entry which is preliminary data.</text>
</comment>
<reference evidence="1 2" key="1">
    <citation type="submission" date="2018-08" db="EMBL/GenBank/DDBJ databases">
        <title>Recombination of ecologically and evolutionarily significant loci maintains genetic cohesion in the Pseudomonas syringae species complex.</title>
        <authorList>
            <person name="Dillon M."/>
            <person name="Thakur S."/>
            <person name="Almeida R.N.D."/>
            <person name="Weir B.S."/>
            <person name="Guttman D.S."/>
        </authorList>
    </citation>
    <scope>NUCLEOTIDE SEQUENCE [LARGE SCALE GENOMIC DNA]</scope>
    <source>
        <strain evidence="1 2">1449B</strain>
    </source>
</reference>
<evidence type="ECO:0000313" key="1">
    <source>
        <dbReference type="EMBL" id="RMU81977.1"/>
    </source>
</evidence>